<sequence length="174" mass="19655">MSVEDQSKFFKKYHSLFLTYMAEFPLGNAYKVRELLASGRLSVIGGVENIEYESKTAEYIIKTNRCDLNNNSEIRVRYVVNGTGPGSTLSEIPLYRNMMKRGLVVAHPSGGLYVDINTLQLQNPYFLPSSGIYALGELTKGHFLMTLCFSQVVQMADRVAHCIHEKLFNENVCE</sequence>
<dbReference type="EMBL" id="JAKKPZ010000021">
    <property type="protein sequence ID" value="KAI1711600.1"/>
    <property type="molecule type" value="Genomic_DNA"/>
</dbReference>
<accession>A0AAD4R5T2</accession>
<evidence type="ECO:0000313" key="1">
    <source>
        <dbReference type="EMBL" id="KAI1711600.1"/>
    </source>
</evidence>
<comment type="caution">
    <text evidence="1">The sequence shown here is derived from an EMBL/GenBank/DDBJ whole genome shotgun (WGS) entry which is preliminary data.</text>
</comment>
<dbReference type="PANTHER" id="PTHR40254">
    <property type="entry name" value="BLR0577 PROTEIN"/>
    <property type="match status" value="1"/>
</dbReference>
<keyword evidence="2" id="KW-1185">Reference proteome</keyword>
<dbReference type="InterPro" id="IPR036188">
    <property type="entry name" value="FAD/NAD-bd_sf"/>
</dbReference>
<gene>
    <name evidence="1" type="ORF">DdX_10062</name>
</gene>
<dbReference type="Proteomes" id="UP001201812">
    <property type="component" value="Unassembled WGS sequence"/>
</dbReference>
<reference evidence="1" key="1">
    <citation type="submission" date="2022-01" db="EMBL/GenBank/DDBJ databases">
        <title>Genome Sequence Resource for Two Populations of Ditylenchus destructor, the Migratory Endoparasitic Phytonematode.</title>
        <authorList>
            <person name="Zhang H."/>
            <person name="Lin R."/>
            <person name="Xie B."/>
        </authorList>
    </citation>
    <scope>NUCLEOTIDE SEQUENCE</scope>
    <source>
        <strain evidence="1">BazhouSP</strain>
    </source>
</reference>
<dbReference type="InterPro" id="IPR052189">
    <property type="entry name" value="L-asp_N-monooxygenase_NS-form"/>
</dbReference>
<proteinExistence type="predicted"/>
<protein>
    <submittedName>
        <fullName evidence="1">Uncharacterized protein</fullName>
    </submittedName>
</protein>
<evidence type="ECO:0000313" key="2">
    <source>
        <dbReference type="Proteomes" id="UP001201812"/>
    </source>
</evidence>
<name>A0AAD4R5T2_9BILA</name>
<dbReference type="AlphaFoldDB" id="A0AAD4R5T2"/>
<organism evidence="1 2">
    <name type="scientific">Ditylenchus destructor</name>
    <dbReference type="NCBI Taxonomy" id="166010"/>
    <lineage>
        <taxon>Eukaryota</taxon>
        <taxon>Metazoa</taxon>
        <taxon>Ecdysozoa</taxon>
        <taxon>Nematoda</taxon>
        <taxon>Chromadorea</taxon>
        <taxon>Rhabditida</taxon>
        <taxon>Tylenchina</taxon>
        <taxon>Tylenchomorpha</taxon>
        <taxon>Sphaerularioidea</taxon>
        <taxon>Anguinidae</taxon>
        <taxon>Anguininae</taxon>
        <taxon>Ditylenchus</taxon>
    </lineage>
</organism>
<dbReference type="SUPFAM" id="SSF51905">
    <property type="entry name" value="FAD/NAD(P)-binding domain"/>
    <property type="match status" value="1"/>
</dbReference>
<dbReference type="PANTHER" id="PTHR40254:SF1">
    <property type="entry name" value="BLR0577 PROTEIN"/>
    <property type="match status" value="1"/>
</dbReference>